<accession>A0A2J6RM86</accession>
<gene>
    <name evidence="1" type="ORF">L207DRAFT_24224</name>
</gene>
<protein>
    <submittedName>
        <fullName evidence="1">Uncharacterized protein</fullName>
    </submittedName>
</protein>
<organism evidence="1 2">
    <name type="scientific">Hyaloscypha variabilis (strain UAMH 11265 / GT02V1 / F)</name>
    <name type="common">Meliniomyces variabilis</name>
    <dbReference type="NCBI Taxonomy" id="1149755"/>
    <lineage>
        <taxon>Eukaryota</taxon>
        <taxon>Fungi</taxon>
        <taxon>Dikarya</taxon>
        <taxon>Ascomycota</taxon>
        <taxon>Pezizomycotina</taxon>
        <taxon>Leotiomycetes</taxon>
        <taxon>Helotiales</taxon>
        <taxon>Hyaloscyphaceae</taxon>
        <taxon>Hyaloscypha</taxon>
        <taxon>Hyaloscypha variabilis</taxon>
    </lineage>
</organism>
<name>A0A2J6RM86_HYAVF</name>
<evidence type="ECO:0000313" key="1">
    <source>
        <dbReference type="EMBL" id="PMD39618.1"/>
    </source>
</evidence>
<dbReference type="AlphaFoldDB" id="A0A2J6RM86"/>
<dbReference type="Proteomes" id="UP000235786">
    <property type="component" value="Unassembled WGS sequence"/>
</dbReference>
<proteinExistence type="predicted"/>
<keyword evidence="2" id="KW-1185">Reference proteome</keyword>
<evidence type="ECO:0000313" key="2">
    <source>
        <dbReference type="Proteomes" id="UP000235786"/>
    </source>
</evidence>
<sequence>MAPNNLGKFAMLPFELRSQIWAELRPRNDASKSDLRILRACSQLLKEITPFIYNNEILTFQISPVYRRKSWITVTNQMGAIWHLESSPHAISLGFASLTYGNLKGIKVEISAPDPADPGQVFNIRTKVCEFVDLLRSQDRELPDFDIHLNDTDSTSWIAQDGNPQFSIKNEGALDWMAPQDTDYTMILSPFCQLRRCRSAKIHAPKDIDLEDGENDYRTPLEFFTFFMFLKIPFGEFLDEEREAGASDPEMKQWLDEEFVDLDCALDHLPGKTAKWLRLERYAAWFDDGVFGGKSKYTDEWERITRTEEWEGFYSDEITHFRWRWRCMLAFNPCSAKMRTLREADNRQFGKGFTIRKLLNVWSEEDRPGYGFESWTRKALVNYFMLSVSQRSTRKLTGRREPKRMKDCESGWRRSNIRAGRGGVEG</sequence>
<reference evidence="1 2" key="1">
    <citation type="submission" date="2016-04" db="EMBL/GenBank/DDBJ databases">
        <title>A degradative enzymes factory behind the ericoid mycorrhizal symbiosis.</title>
        <authorList>
            <consortium name="DOE Joint Genome Institute"/>
            <person name="Martino E."/>
            <person name="Morin E."/>
            <person name="Grelet G."/>
            <person name="Kuo A."/>
            <person name="Kohler A."/>
            <person name="Daghino S."/>
            <person name="Barry K."/>
            <person name="Choi C."/>
            <person name="Cichocki N."/>
            <person name="Clum A."/>
            <person name="Copeland A."/>
            <person name="Hainaut M."/>
            <person name="Haridas S."/>
            <person name="Labutti K."/>
            <person name="Lindquist E."/>
            <person name="Lipzen A."/>
            <person name="Khouja H.-R."/>
            <person name="Murat C."/>
            <person name="Ohm R."/>
            <person name="Olson A."/>
            <person name="Spatafora J."/>
            <person name="Veneault-Fourrey C."/>
            <person name="Henrissat B."/>
            <person name="Grigoriev I."/>
            <person name="Martin F."/>
            <person name="Perotto S."/>
        </authorList>
    </citation>
    <scope>NUCLEOTIDE SEQUENCE [LARGE SCALE GENOMIC DNA]</scope>
    <source>
        <strain evidence="1 2">F</strain>
    </source>
</reference>
<dbReference type="OrthoDB" id="3940621at2759"/>
<dbReference type="STRING" id="1149755.A0A2J6RM86"/>
<dbReference type="EMBL" id="KZ613946">
    <property type="protein sequence ID" value="PMD39618.1"/>
    <property type="molecule type" value="Genomic_DNA"/>
</dbReference>